<accession>A0A0J7LAL0</accession>
<dbReference type="PANTHER" id="PTHR31691:SF1">
    <property type="entry name" value="ROTATIN"/>
    <property type="match status" value="1"/>
</dbReference>
<dbReference type="GO" id="GO:0032053">
    <property type="term" value="P:ciliary basal body organization"/>
    <property type="evidence" value="ECO:0007669"/>
    <property type="project" value="TreeGrafter"/>
</dbReference>
<dbReference type="InterPro" id="IPR011989">
    <property type="entry name" value="ARM-like"/>
</dbReference>
<dbReference type="Pfam" id="PF14726">
    <property type="entry name" value="RTTN_N"/>
    <property type="match status" value="1"/>
</dbReference>
<dbReference type="PANTHER" id="PTHR31691">
    <property type="entry name" value="ROTATIN"/>
    <property type="match status" value="1"/>
</dbReference>
<protein>
    <submittedName>
        <fullName evidence="3">Rotatin-like isoform x1 protein</fullName>
    </submittedName>
</protein>
<dbReference type="SUPFAM" id="SSF48371">
    <property type="entry name" value="ARM repeat"/>
    <property type="match status" value="1"/>
</dbReference>
<dbReference type="InterPro" id="IPR016024">
    <property type="entry name" value="ARM-type_fold"/>
</dbReference>
<sequence>MLATAGITAVHVKKLGHTIDEIRLRALDNIISKYDLGFVCDCDAVKKEIIQRLFNWFSFEVAPQPEKVLNLLLRLVKTDAKSYLNAFGKLKFQNELYELRRKLSPEWYAKLDEIEETIIHTKRSKIDGSNVETKHVQTLIDIEHKHKIIPNIKVRIMKEKTMTICMILHGLLKSSTSMSETNVASMVPTVLKTLRKLTRSLKFRIYYYCEPCVANKKQKLLASKLDSNVYTSSEAGDGLDGGLPEANYQAYQSAGTSDRSQSISENVDDSVLQLQQMLLPVYCIESLKHVLNQLSLPVDSTFPLRNVKYITDLTHELVQLLIISIMPNIWLCNDGTASKINDDLKVLFNLMGEVMEYFESCGNVDYLRITYLHLITITMRLLSSIVPLELADTVVPNSLKTSIANAIMDAPIYLLYPALHSMLLEYTRQFQGANQIELIKLFDETKTVAKSMQAAISVLKGSLEQSPSETLRMLYASKLSLSYHKNLTIVKIAVKFLQDILRYSLNNEDYALGTKLILNFLANGDVNVRHATYVECHIVVKSILGVEYNKDKLSWENLMFLLEPNVLMEIISHGAMSEDSRINEVSRDILVFILKGRIQMGETGWLKTLEAFVPVLYLLQCHADTHTPLGQCVTKIFDPDVSNSILLPFIERSNMLSVLEMLNEPNVDPKIRKSALVQISVMLSDTSLHKLFINQGGLPLILDIFNKALIEKDYINYPDSVIPIISILKLLAFFECSVRHELSISTNVLFNIIRSLFLFPNNECIKTDGAQLLCLLLYSEHIIRVSGKEALVENSIASHISLPYIVVTNMKLPFVCKSHWKTSIHRRSDVSLLHGSNPVALTFIRQYWAWEWNDGINMLRKSLDDLKNSEVTQKLMILEKDFLSLQYSFPQYCCQQQLYNIQNSIAHYSVTCALDYLTMYLKFYKILQRDNEKDIDSLPWEQTFERFLLSHPASKEDCDLFVDVLIFLQLYLNVAKKGKGSWISKIMKNMTRSLADLFKNLEVDNQNVHQSILKLVRTCSAIEKIQKSNGEPKNTWIRFVEFVVSTLCFGDQQHFYNLAYLDWLLTCLTYLIGQCEWGNHKNLLLSLCNTLIEPIVSFHGAGTVSFMGLSITRNSIICLNHLLHQMQVNFNKNSWIVFWHEEGRSLSWLPMLWQNRDPLVRASALQLLAGLMNTVHTASQLLNAIAMAPSDLCHTLLQCVANREESCLVREQACIAFCNMLKNSMTFQCDESLQSQTVLIYVEQRNIYHEISILCSNIYTLTTLDAEQSEYQRNNGCKATFMQSSQSGCFSLVPCIISYLYNCQDELQAFSGRDSEITDVDSSMQSIATPSLITAVCNLLNNLIFIGLHEVVRQIYEHSIDKYLFGCLNEIPKDNGSRKSLSHYSDVLEMYISICTVLTNCITHSNEYTAVVLFSSDSLYTLFCFLNIDLYQSAEPRLMYLRNRLWTEIYNFIAMLSLTEDQHFEAIQSALELCGPETVMASICFAIKDSATDLRMSAIGCLAFLLSQEIQKDSLGKNSVSLLRTTLDTVLDTRVAIESKDSNLRDVISSVNKLSIRDANVHSRKSNESEKNSHTIDKSPNQEQITIGSELCGLLLHLFIAHNYAKSKKNCKQLQDKDLIVGALTNLLYVSKEAKRTALQDNLPETTLMILKELYVKLNLQPFELYKKQVEKKTHPLLHDVNCIFILLMNFMYGDANVKENLTKEGLADVVHKLWAWIALNKTVSTSALKLLATFTTKCNIAAQSLTLTTILPGTGLRKTPNTLALIHVIMQVASKEIERAGQIFDNHKMHFAFHILRNAVHVHECRVCISKSNLLQFFTKIHPIITKRVKPWPLVEVYCLEFLIDFTYYEEGQLCVPKATDALDVLIYLAKCSSSSSKILAISILRNLAFNITNRPRLLSSVDFINLLHDIFKNGSPCEINLAASMLWSLISNNQKGKLIARSAGFSQSIREALGRFSLSSVDASKQEQELVKVLQYVLTILSPVEVKTGDT</sequence>
<dbReference type="EMBL" id="LBMM01000067">
    <property type="protein sequence ID" value="KMR05090.1"/>
    <property type="molecule type" value="Genomic_DNA"/>
</dbReference>
<evidence type="ECO:0000313" key="3">
    <source>
        <dbReference type="EMBL" id="KMR05090.1"/>
    </source>
</evidence>
<dbReference type="GO" id="GO:0007099">
    <property type="term" value="P:centriole replication"/>
    <property type="evidence" value="ECO:0007669"/>
    <property type="project" value="TreeGrafter"/>
</dbReference>
<dbReference type="Gene3D" id="1.25.10.10">
    <property type="entry name" value="Leucine-rich Repeat Variant"/>
    <property type="match status" value="2"/>
</dbReference>
<evidence type="ECO:0000313" key="4">
    <source>
        <dbReference type="Proteomes" id="UP000036403"/>
    </source>
</evidence>
<proteinExistence type="predicted"/>
<dbReference type="PaxDb" id="67767-A0A0J7LAL0"/>
<dbReference type="Proteomes" id="UP000036403">
    <property type="component" value="Unassembled WGS sequence"/>
</dbReference>
<feature type="compositionally biased region" description="Basic and acidic residues" evidence="1">
    <location>
        <begin position="1561"/>
        <end position="1577"/>
    </location>
</feature>
<evidence type="ECO:0000259" key="2">
    <source>
        <dbReference type="Pfam" id="PF14726"/>
    </source>
</evidence>
<dbReference type="STRING" id="67767.A0A0J7LAL0"/>
<dbReference type="GO" id="GO:0036064">
    <property type="term" value="C:ciliary basal body"/>
    <property type="evidence" value="ECO:0007669"/>
    <property type="project" value="InterPro"/>
</dbReference>
<evidence type="ECO:0000256" key="1">
    <source>
        <dbReference type="SAM" id="MobiDB-lite"/>
    </source>
</evidence>
<comment type="caution">
    <text evidence="3">The sequence shown here is derived from an EMBL/GenBank/DDBJ whole genome shotgun (WGS) entry which is preliminary data.</text>
</comment>
<feature type="region of interest" description="Disordered" evidence="1">
    <location>
        <begin position="1561"/>
        <end position="1580"/>
    </location>
</feature>
<organism evidence="3 4">
    <name type="scientific">Lasius niger</name>
    <name type="common">Black garden ant</name>
    <dbReference type="NCBI Taxonomy" id="67767"/>
    <lineage>
        <taxon>Eukaryota</taxon>
        <taxon>Metazoa</taxon>
        <taxon>Ecdysozoa</taxon>
        <taxon>Arthropoda</taxon>
        <taxon>Hexapoda</taxon>
        <taxon>Insecta</taxon>
        <taxon>Pterygota</taxon>
        <taxon>Neoptera</taxon>
        <taxon>Endopterygota</taxon>
        <taxon>Hymenoptera</taxon>
        <taxon>Apocrita</taxon>
        <taxon>Aculeata</taxon>
        <taxon>Formicoidea</taxon>
        <taxon>Formicidae</taxon>
        <taxon>Formicinae</taxon>
        <taxon>Lasius</taxon>
        <taxon>Lasius</taxon>
    </lineage>
</organism>
<dbReference type="GO" id="GO:0005814">
    <property type="term" value="C:centriole"/>
    <property type="evidence" value="ECO:0007669"/>
    <property type="project" value="TreeGrafter"/>
</dbReference>
<reference evidence="3 4" key="1">
    <citation type="submission" date="2015-04" db="EMBL/GenBank/DDBJ databases">
        <title>Lasius niger genome sequencing.</title>
        <authorList>
            <person name="Konorov E.A."/>
            <person name="Nikitin M.A."/>
            <person name="Kirill M.V."/>
            <person name="Chang P."/>
        </authorList>
    </citation>
    <scope>NUCLEOTIDE SEQUENCE [LARGE SCALE GENOMIC DNA]</scope>
    <source>
        <tissue evidence="3">Whole</tissue>
    </source>
</reference>
<dbReference type="OrthoDB" id="428850at2759"/>
<keyword evidence="4" id="KW-1185">Reference proteome</keyword>
<name>A0A0J7LAL0_LASNI</name>
<dbReference type="GO" id="GO:0010457">
    <property type="term" value="P:centriole-centriole cohesion"/>
    <property type="evidence" value="ECO:0007669"/>
    <property type="project" value="TreeGrafter"/>
</dbReference>
<dbReference type="InterPro" id="IPR029249">
    <property type="entry name" value="Rotatin_N"/>
</dbReference>
<dbReference type="InterPro" id="IPR030791">
    <property type="entry name" value="Rotatin"/>
</dbReference>
<feature type="domain" description="Rotatin N-terminal" evidence="2">
    <location>
        <begin position="21"/>
        <end position="118"/>
    </location>
</feature>
<dbReference type="GO" id="GO:0005813">
    <property type="term" value="C:centrosome"/>
    <property type="evidence" value="ECO:0007669"/>
    <property type="project" value="InterPro"/>
</dbReference>
<gene>
    <name evidence="3" type="ORF">RF55_232</name>
</gene>